<gene>
    <name evidence="1" type="ORF">EDB81DRAFT_672737</name>
</gene>
<reference evidence="1" key="1">
    <citation type="journal article" date="2021" name="Nat. Commun.">
        <title>Genetic determinants of endophytism in the Arabidopsis root mycobiome.</title>
        <authorList>
            <person name="Mesny F."/>
            <person name="Miyauchi S."/>
            <person name="Thiergart T."/>
            <person name="Pickel B."/>
            <person name="Atanasova L."/>
            <person name="Karlsson M."/>
            <person name="Huettel B."/>
            <person name="Barry K.W."/>
            <person name="Haridas S."/>
            <person name="Chen C."/>
            <person name="Bauer D."/>
            <person name="Andreopoulos W."/>
            <person name="Pangilinan J."/>
            <person name="LaButti K."/>
            <person name="Riley R."/>
            <person name="Lipzen A."/>
            <person name="Clum A."/>
            <person name="Drula E."/>
            <person name="Henrissat B."/>
            <person name="Kohler A."/>
            <person name="Grigoriev I.V."/>
            <person name="Martin F.M."/>
            <person name="Hacquard S."/>
        </authorList>
    </citation>
    <scope>NUCLEOTIDE SEQUENCE</scope>
    <source>
        <strain evidence="1">MPI-CAGE-AT-0147</strain>
    </source>
</reference>
<accession>A0A9P9CZ60</accession>
<dbReference type="EMBL" id="JAGMUV010000051">
    <property type="protein sequence ID" value="KAH7109512.1"/>
    <property type="molecule type" value="Genomic_DNA"/>
</dbReference>
<protein>
    <submittedName>
        <fullName evidence="1">Uncharacterized protein</fullName>
    </submittedName>
</protein>
<dbReference type="OrthoDB" id="5242916at2759"/>
<dbReference type="Proteomes" id="UP000738349">
    <property type="component" value="Unassembled WGS sequence"/>
</dbReference>
<proteinExistence type="predicted"/>
<sequence length="74" mass="8336">ITRTLEAEWCEGMAASLFTARRLAIDIRDLRCSTGLDPMLIADLCICIKNDIEVLYLVDYCVGRCPRCLKGKLI</sequence>
<organism evidence="1 2">
    <name type="scientific">Dactylonectria macrodidyma</name>
    <dbReference type="NCBI Taxonomy" id="307937"/>
    <lineage>
        <taxon>Eukaryota</taxon>
        <taxon>Fungi</taxon>
        <taxon>Dikarya</taxon>
        <taxon>Ascomycota</taxon>
        <taxon>Pezizomycotina</taxon>
        <taxon>Sordariomycetes</taxon>
        <taxon>Hypocreomycetidae</taxon>
        <taxon>Hypocreales</taxon>
        <taxon>Nectriaceae</taxon>
        <taxon>Dactylonectria</taxon>
    </lineage>
</organism>
<name>A0A9P9CZ60_9HYPO</name>
<comment type="caution">
    <text evidence="1">The sequence shown here is derived from an EMBL/GenBank/DDBJ whole genome shotgun (WGS) entry which is preliminary data.</text>
</comment>
<evidence type="ECO:0000313" key="1">
    <source>
        <dbReference type="EMBL" id="KAH7109512.1"/>
    </source>
</evidence>
<dbReference type="AlphaFoldDB" id="A0A9P9CZ60"/>
<keyword evidence="2" id="KW-1185">Reference proteome</keyword>
<feature type="non-terminal residue" evidence="1">
    <location>
        <position position="1"/>
    </location>
</feature>
<evidence type="ECO:0000313" key="2">
    <source>
        <dbReference type="Proteomes" id="UP000738349"/>
    </source>
</evidence>